<evidence type="ECO:0000256" key="6">
    <source>
        <dbReference type="ARBA" id="ARBA00023237"/>
    </source>
</evidence>
<dbReference type="InterPro" id="IPR036942">
    <property type="entry name" value="Beta-barrel_TonB_sf"/>
</dbReference>
<evidence type="ECO:0000256" key="7">
    <source>
        <dbReference type="PROSITE-ProRule" id="PRU01360"/>
    </source>
</evidence>
<evidence type="ECO:0000256" key="1">
    <source>
        <dbReference type="ARBA" id="ARBA00004571"/>
    </source>
</evidence>
<dbReference type="SUPFAM" id="SSF56935">
    <property type="entry name" value="Porins"/>
    <property type="match status" value="1"/>
</dbReference>
<evidence type="ECO:0000259" key="8">
    <source>
        <dbReference type="Pfam" id="PF07715"/>
    </source>
</evidence>
<dbReference type="PROSITE" id="PS52016">
    <property type="entry name" value="TONB_DEPENDENT_REC_3"/>
    <property type="match status" value="1"/>
</dbReference>
<accession>A0A3N4PIN3</accession>
<dbReference type="InterPro" id="IPR012910">
    <property type="entry name" value="Plug_dom"/>
</dbReference>
<comment type="subcellular location">
    <subcellularLocation>
        <location evidence="1 7">Cell outer membrane</location>
        <topology evidence="1 7">Multi-pass membrane protein</topology>
    </subcellularLocation>
</comment>
<gene>
    <name evidence="9" type="ORF">EGT74_16000</name>
</gene>
<reference evidence="9 10" key="1">
    <citation type="submission" date="2018-11" db="EMBL/GenBank/DDBJ databases">
        <title>Chitinophaga lutea sp.nov., isolate from arsenic contaminated soil.</title>
        <authorList>
            <person name="Zong Y."/>
        </authorList>
    </citation>
    <scope>NUCLEOTIDE SEQUENCE [LARGE SCALE GENOMIC DNA]</scope>
    <source>
        <strain evidence="9 10">ZY74</strain>
    </source>
</reference>
<dbReference type="AlphaFoldDB" id="A0A3N4PIN3"/>
<keyword evidence="5 7" id="KW-0472">Membrane</keyword>
<dbReference type="Gene3D" id="2.40.170.20">
    <property type="entry name" value="TonB-dependent receptor, beta-barrel domain"/>
    <property type="match status" value="1"/>
</dbReference>
<proteinExistence type="inferred from homology"/>
<dbReference type="InterPro" id="IPR037066">
    <property type="entry name" value="Plug_dom_sf"/>
</dbReference>
<keyword evidence="6 7" id="KW-0998">Cell outer membrane</keyword>
<dbReference type="Pfam" id="PF07715">
    <property type="entry name" value="Plug"/>
    <property type="match status" value="1"/>
</dbReference>
<name>A0A3N4PIN3_9BACT</name>
<sequence length="1005" mass="113201">MKSSFTRKFRLMTYFYPSSGKGATLLLGLLMLGAGATAQQKLYKKSDSTASAGNSEADQRLRGIAVQARDTIGYIPHSELLLRTGGAVSRVHMDEVRKLPYTSVNQMLLGRATGVDVRIPTNEPGKRSAAFVRGASGLLLKNGDLFGAQPVYMVDGMPLITDHSFAYDVQRFDFNRMGTEIDPLVFLNVNDIQRIEVLKDFGAAAKYGPLASNGVINIVTRGPRSGELQVEVNGYAGMSLKPAVNVINGRWERDFRLPFYDRYASREQYRSFPSYLADSTNSTYYGRADWDESYYRNGWNTGLQAAVSGGNRLASFRFSVGQASEQGVAEKTGLRRYNVNFGINVMPMRNLLWSTFISAAVANRDRAQTIRDRMGDEDYIFNLEKPPSSNKAGVDQYFRYLEKGIDKNRNASIRVLNTLQYTVGRYVKINSRFGIDHGQNYRDLFIPTTVSDGNNFVSNYDGLHRRLVFDNSVEITPLQAKGHQLSVTLGQNNQWDMWKYNYGRAYKGKSDYIQIYQPGNNDNKPGASHNLRLTANYRDRVKNNLASFYADIDYSLAGKYFFELYLRQDGSSNVSEAERWKLFPTLAAAWKISGEDFMKDSRVFSNLRLRASAGRVGKMFQDDYYKGGPVYNVEAGWEGSPNMPTYDAFPVLNAAYELGYISEGIGWAYTDQLNGGLDIGLLNDRLQVSLDVYTRQDKQLLIKMPAVAESGYSGIWKNGMDIANYGGELGIEANILNGKKFSWTTMLSASANKTKLLRLPDGKTDVRLGNRRFVVGKPVDKYWLLINDGIYQTDSEVPAGMTYQGLPMKAGDPKWRDVNGDNDINDNDRVITGTHNPAVQGGWGNTLRYGKLELNMLFSYAFGRKLLNKALADRFDFANNEGVDEIDGAKEFTYWTRPDGDLEAMPRYNPWSPVRAYQVEQTLFLEKASYVKLRSLSLTYNFAGPWMERNGLRQLRVFVTGNNLFTLTDYSGGDPEAFDYFGYDQGMYNWAQPKSFTLGFNLLFK</sequence>
<protein>
    <submittedName>
        <fullName evidence="9">SusC/RagA family TonB-linked outer membrane protein</fullName>
    </submittedName>
</protein>
<organism evidence="9 10">
    <name type="scientific">Chitinophaga lutea</name>
    <dbReference type="NCBI Taxonomy" id="2488634"/>
    <lineage>
        <taxon>Bacteria</taxon>
        <taxon>Pseudomonadati</taxon>
        <taxon>Bacteroidota</taxon>
        <taxon>Chitinophagia</taxon>
        <taxon>Chitinophagales</taxon>
        <taxon>Chitinophagaceae</taxon>
        <taxon>Chitinophaga</taxon>
    </lineage>
</organism>
<dbReference type="GO" id="GO:0009279">
    <property type="term" value="C:cell outer membrane"/>
    <property type="evidence" value="ECO:0007669"/>
    <property type="project" value="UniProtKB-SubCell"/>
</dbReference>
<dbReference type="EMBL" id="RPDH01000002">
    <property type="protein sequence ID" value="RPE08543.1"/>
    <property type="molecule type" value="Genomic_DNA"/>
</dbReference>
<evidence type="ECO:0000256" key="3">
    <source>
        <dbReference type="ARBA" id="ARBA00022452"/>
    </source>
</evidence>
<dbReference type="Gene3D" id="2.170.130.10">
    <property type="entry name" value="TonB-dependent receptor, plug domain"/>
    <property type="match status" value="1"/>
</dbReference>
<dbReference type="InterPro" id="IPR023996">
    <property type="entry name" value="TonB-dep_OMP_SusC/RagA"/>
</dbReference>
<comment type="similarity">
    <text evidence="7">Belongs to the TonB-dependent receptor family.</text>
</comment>
<keyword evidence="4 7" id="KW-0812">Transmembrane</keyword>
<dbReference type="InterPro" id="IPR039426">
    <property type="entry name" value="TonB-dep_rcpt-like"/>
</dbReference>
<keyword evidence="10" id="KW-1185">Reference proteome</keyword>
<dbReference type="Proteomes" id="UP000278351">
    <property type="component" value="Unassembled WGS sequence"/>
</dbReference>
<feature type="domain" description="TonB-dependent receptor plug" evidence="8">
    <location>
        <begin position="83"/>
        <end position="215"/>
    </location>
</feature>
<keyword evidence="2 7" id="KW-0813">Transport</keyword>
<evidence type="ECO:0000256" key="2">
    <source>
        <dbReference type="ARBA" id="ARBA00022448"/>
    </source>
</evidence>
<evidence type="ECO:0000313" key="9">
    <source>
        <dbReference type="EMBL" id="RPE08543.1"/>
    </source>
</evidence>
<keyword evidence="3 7" id="KW-1134">Transmembrane beta strand</keyword>
<dbReference type="NCBIfam" id="TIGR04056">
    <property type="entry name" value="OMP_RagA_SusC"/>
    <property type="match status" value="1"/>
</dbReference>
<evidence type="ECO:0000256" key="4">
    <source>
        <dbReference type="ARBA" id="ARBA00022692"/>
    </source>
</evidence>
<evidence type="ECO:0000313" key="10">
    <source>
        <dbReference type="Proteomes" id="UP000278351"/>
    </source>
</evidence>
<comment type="caution">
    <text evidence="9">The sequence shown here is derived from an EMBL/GenBank/DDBJ whole genome shotgun (WGS) entry which is preliminary data.</text>
</comment>
<evidence type="ECO:0000256" key="5">
    <source>
        <dbReference type="ARBA" id="ARBA00023136"/>
    </source>
</evidence>